<dbReference type="Pfam" id="PF00083">
    <property type="entry name" value="Sugar_tr"/>
    <property type="match status" value="1"/>
</dbReference>
<keyword evidence="4 11" id="KW-0762">Sugar transport</keyword>
<dbReference type="PROSITE" id="PS50850">
    <property type="entry name" value="MFS"/>
    <property type="match status" value="1"/>
</dbReference>
<dbReference type="PROSITE" id="PS00217">
    <property type="entry name" value="SUGAR_TRANSPORT_2"/>
    <property type="match status" value="1"/>
</dbReference>
<dbReference type="SUPFAM" id="SSF103473">
    <property type="entry name" value="MFS general substrate transporter"/>
    <property type="match status" value="1"/>
</dbReference>
<dbReference type="Gene3D" id="1.20.1250.20">
    <property type="entry name" value="MFS general substrate transporter like domains"/>
    <property type="match status" value="1"/>
</dbReference>
<evidence type="ECO:0000313" key="12">
    <source>
        <dbReference type="Proteomes" id="UP000238479"/>
    </source>
</evidence>
<evidence type="ECO:0000256" key="4">
    <source>
        <dbReference type="ARBA" id="ARBA00022597"/>
    </source>
</evidence>
<evidence type="ECO:0000256" key="8">
    <source>
        <dbReference type="ARBA" id="ARBA00023136"/>
    </source>
</evidence>
<feature type="transmembrane region" description="Helical" evidence="9">
    <location>
        <begin position="139"/>
        <end position="154"/>
    </location>
</feature>
<keyword evidence="7 9" id="KW-1133">Transmembrane helix</keyword>
<gene>
    <name evidence="11" type="ORF">RchiOBHm_Chr2g0127501</name>
</gene>
<evidence type="ECO:0000256" key="2">
    <source>
        <dbReference type="ARBA" id="ARBA00010992"/>
    </source>
</evidence>
<evidence type="ECO:0000256" key="9">
    <source>
        <dbReference type="SAM" id="Phobius"/>
    </source>
</evidence>
<dbReference type="InterPro" id="IPR003663">
    <property type="entry name" value="Sugar/inositol_transpt"/>
</dbReference>
<dbReference type="AlphaFoldDB" id="A0A2P6RU39"/>
<comment type="subcellular location">
    <subcellularLocation>
        <location evidence="1">Membrane</location>
        <topology evidence="1">Multi-pass membrane protein</topology>
    </subcellularLocation>
</comment>
<dbReference type="PANTHER" id="PTHR23500">
    <property type="entry name" value="SOLUTE CARRIER FAMILY 2, FACILITATED GLUCOSE TRANSPORTER"/>
    <property type="match status" value="1"/>
</dbReference>
<evidence type="ECO:0000256" key="5">
    <source>
        <dbReference type="ARBA" id="ARBA00022692"/>
    </source>
</evidence>
<evidence type="ECO:0000259" key="10">
    <source>
        <dbReference type="PROSITE" id="PS50850"/>
    </source>
</evidence>
<keyword evidence="6" id="KW-0769">Symport</keyword>
<reference evidence="11 12" key="1">
    <citation type="journal article" date="2018" name="Nat. Genet.">
        <title>The Rosa genome provides new insights in the design of modern roses.</title>
        <authorList>
            <person name="Bendahmane M."/>
        </authorList>
    </citation>
    <scope>NUCLEOTIDE SEQUENCE [LARGE SCALE GENOMIC DNA]</scope>
    <source>
        <strain evidence="12">cv. Old Blush</strain>
    </source>
</reference>
<evidence type="ECO:0000256" key="6">
    <source>
        <dbReference type="ARBA" id="ARBA00022847"/>
    </source>
</evidence>
<keyword evidence="8 9" id="KW-0472">Membrane</keyword>
<feature type="transmembrane region" description="Helical" evidence="9">
    <location>
        <begin position="101"/>
        <end position="127"/>
    </location>
</feature>
<keyword evidence="3" id="KW-0813">Transport</keyword>
<dbReference type="PRINTS" id="PR00171">
    <property type="entry name" value="SUGRTRNSPORT"/>
</dbReference>
<dbReference type="PANTHER" id="PTHR23500:SF460">
    <property type="entry name" value="SUGAR TRANSPORT PROTEIN 11"/>
    <property type="match status" value="1"/>
</dbReference>
<dbReference type="GO" id="GO:0016020">
    <property type="term" value="C:membrane"/>
    <property type="evidence" value="ECO:0007669"/>
    <property type="project" value="UniProtKB-SubCell"/>
</dbReference>
<comment type="caution">
    <text evidence="11">The sequence shown here is derived from an EMBL/GenBank/DDBJ whole genome shotgun (WGS) entry which is preliminary data.</text>
</comment>
<feature type="transmembrane region" description="Helical" evidence="9">
    <location>
        <begin position="68"/>
        <end position="89"/>
    </location>
</feature>
<dbReference type="InterPro" id="IPR036259">
    <property type="entry name" value="MFS_trans_sf"/>
</dbReference>
<sequence length="155" mass="16855">MKDHPLCGLHLHRVAASGSLLFGYDIGISGGVTSMELLLSKFFRSVAKKIKNESGDGNNMYCKFECQILTLFTSSLYLEALVAFFFASLVTRRFVEKSSCFIVLLIIGRHLLGFGVGFANQAVLVYLAEMAPAKIKGELNIGFAIVVTLGILVAN</sequence>
<accession>A0A2P6RU39</accession>
<dbReference type="GO" id="GO:0015293">
    <property type="term" value="F:symporter activity"/>
    <property type="evidence" value="ECO:0007669"/>
    <property type="project" value="UniProtKB-KW"/>
</dbReference>
<feature type="transmembrane region" description="Helical" evidence="9">
    <location>
        <begin position="20"/>
        <end position="39"/>
    </location>
</feature>
<dbReference type="Proteomes" id="UP000238479">
    <property type="component" value="Chromosome 2"/>
</dbReference>
<keyword evidence="12" id="KW-1185">Reference proteome</keyword>
<dbReference type="GO" id="GO:0015144">
    <property type="term" value="F:carbohydrate transmembrane transporter activity"/>
    <property type="evidence" value="ECO:0007669"/>
    <property type="project" value="InterPro"/>
</dbReference>
<dbReference type="InterPro" id="IPR005828">
    <property type="entry name" value="MFS_sugar_transport-like"/>
</dbReference>
<dbReference type="InterPro" id="IPR045262">
    <property type="entry name" value="STP/PLT_plant"/>
</dbReference>
<dbReference type="EMBL" id="PDCK01000040">
    <property type="protein sequence ID" value="PRQ49935.1"/>
    <property type="molecule type" value="Genomic_DNA"/>
</dbReference>
<keyword evidence="5 9" id="KW-0812">Transmembrane</keyword>
<organism evidence="11 12">
    <name type="scientific">Rosa chinensis</name>
    <name type="common">China rose</name>
    <dbReference type="NCBI Taxonomy" id="74649"/>
    <lineage>
        <taxon>Eukaryota</taxon>
        <taxon>Viridiplantae</taxon>
        <taxon>Streptophyta</taxon>
        <taxon>Embryophyta</taxon>
        <taxon>Tracheophyta</taxon>
        <taxon>Spermatophyta</taxon>
        <taxon>Magnoliopsida</taxon>
        <taxon>eudicotyledons</taxon>
        <taxon>Gunneridae</taxon>
        <taxon>Pentapetalae</taxon>
        <taxon>rosids</taxon>
        <taxon>fabids</taxon>
        <taxon>Rosales</taxon>
        <taxon>Rosaceae</taxon>
        <taxon>Rosoideae</taxon>
        <taxon>Rosoideae incertae sedis</taxon>
        <taxon>Rosa</taxon>
    </lineage>
</organism>
<evidence type="ECO:0000313" key="11">
    <source>
        <dbReference type="EMBL" id="PRQ49935.1"/>
    </source>
</evidence>
<dbReference type="Gramene" id="PRQ49935">
    <property type="protein sequence ID" value="PRQ49935"/>
    <property type="gene ID" value="RchiOBHm_Chr2g0127501"/>
</dbReference>
<protein>
    <submittedName>
        <fullName evidence="11">Putative major facilitator, sugar transporter, major facilitator superfamily</fullName>
    </submittedName>
</protein>
<feature type="domain" description="Major facilitator superfamily (MFS) profile" evidence="10">
    <location>
        <begin position="11"/>
        <end position="155"/>
    </location>
</feature>
<evidence type="ECO:0000256" key="1">
    <source>
        <dbReference type="ARBA" id="ARBA00004141"/>
    </source>
</evidence>
<evidence type="ECO:0000256" key="3">
    <source>
        <dbReference type="ARBA" id="ARBA00022448"/>
    </source>
</evidence>
<name>A0A2P6RU39_ROSCH</name>
<dbReference type="OMA" id="KATSNYC"/>
<comment type="similarity">
    <text evidence="2">Belongs to the major facilitator superfamily. Sugar transporter (TC 2.A.1.1) family.</text>
</comment>
<proteinExistence type="inferred from homology"/>
<dbReference type="InterPro" id="IPR020846">
    <property type="entry name" value="MFS_dom"/>
</dbReference>
<dbReference type="InterPro" id="IPR005829">
    <property type="entry name" value="Sugar_transporter_CS"/>
</dbReference>
<evidence type="ECO:0000256" key="7">
    <source>
        <dbReference type="ARBA" id="ARBA00022989"/>
    </source>
</evidence>